<dbReference type="InterPro" id="IPR008011">
    <property type="entry name" value="Complex1_LYR_dom"/>
</dbReference>
<gene>
    <name evidence="2" type="ORF">RCL2_001026100</name>
</gene>
<dbReference type="EMBL" id="BLAL01000066">
    <property type="protein sequence ID" value="GES83098.1"/>
    <property type="molecule type" value="Genomic_DNA"/>
</dbReference>
<sequence>MIFTSFNGEVKLVNGNIVIRPEMKSSLSLYRHVLRYLRSSSFPFKYLYPKIRHNVREMFEIHRERDEEKTKMLLKWGWQDLAFLKSWKIVEKEIRDDIFRGFSTSKKGKIHDNK</sequence>
<dbReference type="Pfam" id="PF05347">
    <property type="entry name" value="Complex1_LYR"/>
    <property type="match status" value="1"/>
</dbReference>
<dbReference type="OrthoDB" id="275715at2759"/>
<protein>
    <recommendedName>
        <fullName evidence="1">Complex 1 LYR protein domain-containing protein</fullName>
    </recommendedName>
</protein>
<evidence type="ECO:0000313" key="3">
    <source>
        <dbReference type="Proteomes" id="UP000615446"/>
    </source>
</evidence>
<dbReference type="Proteomes" id="UP000615446">
    <property type="component" value="Unassembled WGS sequence"/>
</dbReference>
<name>A0A8H3LCB7_9GLOM</name>
<accession>A0A8H3LCB7</accession>
<dbReference type="AlphaFoldDB" id="A0A8H3LCB7"/>
<evidence type="ECO:0000313" key="2">
    <source>
        <dbReference type="EMBL" id="GES83098.1"/>
    </source>
</evidence>
<proteinExistence type="predicted"/>
<evidence type="ECO:0000259" key="1">
    <source>
        <dbReference type="Pfam" id="PF05347"/>
    </source>
</evidence>
<reference evidence="2" key="1">
    <citation type="submission" date="2019-10" db="EMBL/GenBank/DDBJ databases">
        <title>Conservation and host-specific expression of non-tandemly repeated heterogenous ribosome RNA gene in arbuscular mycorrhizal fungi.</title>
        <authorList>
            <person name="Maeda T."/>
            <person name="Kobayashi Y."/>
            <person name="Nakagawa T."/>
            <person name="Ezawa T."/>
            <person name="Yamaguchi K."/>
            <person name="Bino T."/>
            <person name="Nishimoto Y."/>
            <person name="Shigenobu S."/>
            <person name="Kawaguchi M."/>
        </authorList>
    </citation>
    <scope>NUCLEOTIDE SEQUENCE</scope>
    <source>
        <strain evidence="2">HR1</strain>
    </source>
</reference>
<organism evidence="2 3">
    <name type="scientific">Rhizophagus clarus</name>
    <dbReference type="NCBI Taxonomy" id="94130"/>
    <lineage>
        <taxon>Eukaryota</taxon>
        <taxon>Fungi</taxon>
        <taxon>Fungi incertae sedis</taxon>
        <taxon>Mucoromycota</taxon>
        <taxon>Glomeromycotina</taxon>
        <taxon>Glomeromycetes</taxon>
        <taxon>Glomerales</taxon>
        <taxon>Glomeraceae</taxon>
        <taxon>Rhizophagus</taxon>
    </lineage>
</organism>
<comment type="caution">
    <text evidence="2">The sequence shown here is derived from an EMBL/GenBank/DDBJ whole genome shotgun (WGS) entry which is preliminary data.</text>
</comment>
<feature type="domain" description="Complex 1 LYR protein" evidence="1">
    <location>
        <begin position="27"/>
        <end position="81"/>
    </location>
</feature>